<organism evidence="8 9">
    <name type="scientific">Corynebacterium glaucum</name>
    <dbReference type="NCBI Taxonomy" id="187491"/>
    <lineage>
        <taxon>Bacteria</taxon>
        <taxon>Bacillati</taxon>
        <taxon>Actinomycetota</taxon>
        <taxon>Actinomycetes</taxon>
        <taxon>Mycobacteriales</taxon>
        <taxon>Corynebacteriaceae</taxon>
        <taxon>Corynebacterium</taxon>
    </lineage>
</organism>
<gene>
    <name evidence="8" type="ORF">CGLAU_10150</name>
</gene>
<dbReference type="Pfam" id="PF01694">
    <property type="entry name" value="Rhomboid"/>
    <property type="match status" value="1"/>
</dbReference>
<dbReference type="KEGG" id="cgv:CGLAU_10150"/>
<evidence type="ECO:0000313" key="8">
    <source>
        <dbReference type="EMBL" id="AQQ15975.1"/>
    </source>
</evidence>
<keyword evidence="3 6" id="KW-1133">Transmembrane helix</keyword>
<dbReference type="PANTHER" id="PTHR43731:SF9">
    <property type="entry name" value="SLR1461 PROTEIN"/>
    <property type="match status" value="1"/>
</dbReference>
<keyword evidence="9" id="KW-1185">Reference proteome</keyword>
<feature type="compositionally biased region" description="Polar residues" evidence="5">
    <location>
        <begin position="1"/>
        <end position="11"/>
    </location>
</feature>
<feature type="transmembrane region" description="Helical" evidence="6">
    <location>
        <begin position="226"/>
        <end position="247"/>
    </location>
</feature>
<evidence type="ECO:0000259" key="7">
    <source>
        <dbReference type="Pfam" id="PF01694"/>
    </source>
</evidence>
<keyword evidence="2 6" id="KW-0812">Transmembrane</keyword>
<dbReference type="Gene3D" id="1.20.1540.10">
    <property type="entry name" value="Rhomboid-like"/>
    <property type="match status" value="1"/>
</dbReference>
<dbReference type="AlphaFoldDB" id="A0A1Q2HYN6"/>
<dbReference type="InterPro" id="IPR035952">
    <property type="entry name" value="Rhomboid-like_sf"/>
</dbReference>
<feature type="transmembrane region" description="Helical" evidence="6">
    <location>
        <begin position="175"/>
        <end position="195"/>
    </location>
</feature>
<feature type="transmembrane region" description="Helical" evidence="6">
    <location>
        <begin position="202"/>
        <end position="220"/>
    </location>
</feature>
<feature type="compositionally biased region" description="Gly residues" evidence="5">
    <location>
        <begin position="15"/>
        <end position="24"/>
    </location>
</feature>
<proteinExistence type="predicted"/>
<keyword evidence="4 6" id="KW-0472">Membrane</keyword>
<dbReference type="PANTHER" id="PTHR43731">
    <property type="entry name" value="RHOMBOID PROTEASE"/>
    <property type="match status" value="1"/>
</dbReference>
<feature type="transmembrane region" description="Helical" evidence="6">
    <location>
        <begin position="124"/>
        <end position="142"/>
    </location>
</feature>
<protein>
    <submittedName>
        <fullName evidence="8">Rhomboid family protein</fullName>
    </submittedName>
</protein>
<dbReference type="Proteomes" id="UP000217209">
    <property type="component" value="Chromosome"/>
</dbReference>
<evidence type="ECO:0000313" key="9">
    <source>
        <dbReference type="Proteomes" id="UP000217209"/>
    </source>
</evidence>
<evidence type="ECO:0000256" key="1">
    <source>
        <dbReference type="ARBA" id="ARBA00004141"/>
    </source>
</evidence>
<evidence type="ECO:0000256" key="3">
    <source>
        <dbReference type="ARBA" id="ARBA00022989"/>
    </source>
</evidence>
<name>A0A1Q2HYN6_9CORY</name>
<dbReference type="InterPro" id="IPR050925">
    <property type="entry name" value="Rhomboid_protease_S54"/>
</dbReference>
<sequence>MTHNPYHQHQTPPGWGYGDTGQPGYGKPFQRPFSHPETQQPAFPMGSAGMPPVQQPQPSAKPVSKRKQQRSTGLRFAVGYLVAIWAVQLINVLFFNGYLVVFGIHPLEVVSLPFIFTSPLLHGGWDHIISNSFAGALFAFLVGYSGKRVFWEVTAFVVIIGGLGTWVFGGVGTNHIGASGLVYGWLAYLLVRGLFNRSGAQIILGLILGFFYSGLVWGMLPGTPGISWQAHLFGAIGGVVAATIITSDDPPELVAKRQEKQLRQQMGR</sequence>
<evidence type="ECO:0000256" key="2">
    <source>
        <dbReference type="ARBA" id="ARBA00022692"/>
    </source>
</evidence>
<feature type="transmembrane region" description="Helical" evidence="6">
    <location>
        <begin position="76"/>
        <end position="104"/>
    </location>
</feature>
<reference evidence="8 9" key="1">
    <citation type="submission" date="2016-12" db="EMBL/GenBank/DDBJ databases">
        <authorList>
            <person name="Song W.-J."/>
            <person name="Kurnit D.M."/>
        </authorList>
    </citation>
    <scope>NUCLEOTIDE SEQUENCE [LARGE SCALE GENOMIC DNA]</scope>
    <source>
        <strain evidence="8 9">DSM 30827</strain>
    </source>
</reference>
<feature type="domain" description="Peptidase S54 rhomboid" evidence="7">
    <location>
        <begin position="115"/>
        <end position="245"/>
    </location>
</feature>
<dbReference type="SUPFAM" id="SSF144091">
    <property type="entry name" value="Rhomboid-like"/>
    <property type="match status" value="1"/>
</dbReference>
<dbReference type="GO" id="GO:0004252">
    <property type="term" value="F:serine-type endopeptidase activity"/>
    <property type="evidence" value="ECO:0007669"/>
    <property type="project" value="InterPro"/>
</dbReference>
<evidence type="ECO:0000256" key="6">
    <source>
        <dbReference type="SAM" id="Phobius"/>
    </source>
</evidence>
<comment type="subcellular location">
    <subcellularLocation>
        <location evidence="1">Membrane</location>
        <topology evidence="1">Multi-pass membrane protein</topology>
    </subcellularLocation>
</comment>
<accession>A0A1Q2HYN6</accession>
<feature type="region of interest" description="Disordered" evidence="5">
    <location>
        <begin position="1"/>
        <end position="67"/>
    </location>
</feature>
<dbReference type="InterPro" id="IPR022764">
    <property type="entry name" value="Peptidase_S54_rhomboid_dom"/>
</dbReference>
<dbReference type="EMBL" id="CP019688">
    <property type="protein sequence ID" value="AQQ15975.1"/>
    <property type="molecule type" value="Genomic_DNA"/>
</dbReference>
<evidence type="ECO:0000256" key="4">
    <source>
        <dbReference type="ARBA" id="ARBA00023136"/>
    </source>
</evidence>
<evidence type="ECO:0000256" key="5">
    <source>
        <dbReference type="SAM" id="MobiDB-lite"/>
    </source>
</evidence>
<feature type="transmembrane region" description="Helical" evidence="6">
    <location>
        <begin position="149"/>
        <end position="169"/>
    </location>
</feature>
<dbReference type="GO" id="GO:0016020">
    <property type="term" value="C:membrane"/>
    <property type="evidence" value="ECO:0007669"/>
    <property type="project" value="UniProtKB-SubCell"/>
</dbReference>